<proteinExistence type="predicted"/>
<dbReference type="PANTHER" id="PTHR42684">
    <property type="entry name" value="ADENOSYLMETHIONINE-8-AMINO-7-OXONONANOATE AMINOTRANSFERASE"/>
    <property type="match status" value="1"/>
</dbReference>
<dbReference type="GO" id="GO:0004015">
    <property type="term" value="F:adenosylmethionine-8-amino-7-oxononanoate transaminase activity"/>
    <property type="evidence" value="ECO:0007669"/>
    <property type="project" value="TreeGrafter"/>
</dbReference>
<evidence type="ECO:0000313" key="4">
    <source>
        <dbReference type="EMBL" id="CAB4344663.1"/>
    </source>
</evidence>
<sequence>MGPVDPAVSSVQWDSLEALEAEFERVGPNKVAAVFAEPVIGAGGVHRVPPGYLQGLAELCTRHGALFIADCVIAAFGRLGTWWGVDRFDLKPDMITFAKGITSGYLPLGGVVISGRIAEPFWTGDGIWFRHGQTYSGHPTCCAAALANLDIIENEGLLERGRELEDEISTALKPLASSELVSDARAGIGALGALAFEPELLAAHPDVPLRMFAAARQQGVLVRPLGDGVALSPSLVTTADDLAAASVGLADALASVSESL</sequence>
<dbReference type="Pfam" id="PF00202">
    <property type="entry name" value="Aminotran_3"/>
    <property type="match status" value="1"/>
</dbReference>
<accession>A0A6J5ZZ45</accession>
<reference evidence="4" key="1">
    <citation type="submission" date="2020-05" db="EMBL/GenBank/DDBJ databases">
        <authorList>
            <person name="Chiriac C."/>
            <person name="Salcher M."/>
            <person name="Ghai R."/>
            <person name="Kavagutti S V."/>
        </authorList>
    </citation>
    <scope>NUCLEOTIDE SEQUENCE</scope>
</reference>
<evidence type="ECO:0000256" key="3">
    <source>
        <dbReference type="ARBA" id="ARBA00022898"/>
    </source>
</evidence>
<name>A0A6J5ZZ45_9ZZZZ</name>
<keyword evidence="2" id="KW-0808">Transferase</keyword>
<dbReference type="GO" id="GO:0030170">
    <property type="term" value="F:pyridoxal phosphate binding"/>
    <property type="evidence" value="ECO:0007669"/>
    <property type="project" value="InterPro"/>
</dbReference>
<dbReference type="InterPro" id="IPR015422">
    <property type="entry name" value="PyrdxlP-dep_Trfase_small"/>
</dbReference>
<dbReference type="AlphaFoldDB" id="A0A6J5ZZ45"/>
<organism evidence="4">
    <name type="scientific">freshwater metagenome</name>
    <dbReference type="NCBI Taxonomy" id="449393"/>
    <lineage>
        <taxon>unclassified sequences</taxon>
        <taxon>metagenomes</taxon>
        <taxon>ecological metagenomes</taxon>
    </lineage>
</organism>
<dbReference type="Gene3D" id="3.40.640.10">
    <property type="entry name" value="Type I PLP-dependent aspartate aminotransferase-like (Major domain)"/>
    <property type="match status" value="1"/>
</dbReference>
<dbReference type="Gene3D" id="3.90.1150.10">
    <property type="entry name" value="Aspartate Aminotransferase, domain 1"/>
    <property type="match status" value="1"/>
</dbReference>
<dbReference type="InterPro" id="IPR015424">
    <property type="entry name" value="PyrdxlP-dep_Trfase"/>
</dbReference>
<keyword evidence="1" id="KW-0032">Aminotransferase</keyword>
<dbReference type="InterPro" id="IPR015421">
    <property type="entry name" value="PyrdxlP-dep_Trfase_major"/>
</dbReference>
<dbReference type="PANTHER" id="PTHR42684:SF3">
    <property type="entry name" value="ADENOSYLMETHIONINE-8-AMINO-7-OXONONANOATE AMINOTRANSFERASE"/>
    <property type="match status" value="1"/>
</dbReference>
<dbReference type="GO" id="GO:0009102">
    <property type="term" value="P:biotin biosynthetic process"/>
    <property type="evidence" value="ECO:0007669"/>
    <property type="project" value="TreeGrafter"/>
</dbReference>
<dbReference type="InterPro" id="IPR005814">
    <property type="entry name" value="Aminotrans_3"/>
</dbReference>
<gene>
    <name evidence="4" type="ORF">UFOPK3547_00967</name>
</gene>
<keyword evidence="3" id="KW-0663">Pyridoxal phosphate</keyword>
<dbReference type="EMBL" id="CAESAN010000074">
    <property type="protein sequence ID" value="CAB4344663.1"/>
    <property type="molecule type" value="Genomic_DNA"/>
</dbReference>
<protein>
    <submittedName>
        <fullName evidence="4">Unannotated protein</fullName>
    </submittedName>
</protein>
<evidence type="ECO:0000256" key="2">
    <source>
        <dbReference type="ARBA" id="ARBA00022679"/>
    </source>
</evidence>
<evidence type="ECO:0000256" key="1">
    <source>
        <dbReference type="ARBA" id="ARBA00022576"/>
    </source>
</evidence>
<dbReference type="SUPFAM" id="SSF53383">
    <property type="entry name" value="PLP-dependent transferases"/>
    <property type="match status" value="1"/>
</dbReference>